<keyword evidence="3" id="KW-1185">Reference proteome</keyword>
<feature type="compositionally biased region" description="Basic and acidic residues" evidence="1">
    <location>
        <begin position="32"/>
        <end position="44"/>
    </location>
</feature>
<dbReference type="eggNOG" id="ENOG502SR4I">
    <property type="taxonomic scope" value="Eukaryota"/>
</dbReference>
<sequence>MPCSPSASSSPCSSSTDHTSDTPAPRSRRARVSAEHTLNRVRENQRRHRARQRDHVASLEQKLAETEKLLAEARAEIAMLRQEATATPTPTPTPTTTITTLPPPTTGPPPCCSDPPSFPPPANQPVDLECSSCKTRPPPAPTESTTLCAQAYVMIRQQNFRNLDPDTIRLWLAQGLRRAQREGEGCRVENGALLRLLDFISGL</sequence>
<reference evidence="2 3" key="2">
    <citation type="journal article" date="2013" name="PLoS Genet.">
        <title>Comparative genome structure, secondary metabolite, and effector coding capacity across Cochliobolus pathogens.</title>
        <authorList>
            <person name="Condon B.J."/>
            <person name="Leng Y."/>
            <person name="Wu D."/>
            <person name="Bushley K.E."/>
            <person name="Ohm R.A."/>
            <person name="Otillar R."/>
            <person name="Martin J."/>
            <person name="Schackwitz W."/>
            <person name="Grimwood J."/>
            <person name="MohdZainudin N."/>
            <person name="Xue C."/>
            <person name="Wang R."/>
            <person name="Manning V.A."/>
            <person name="Dhillon B."/>
            <person name="Tu Z.J."/>
            <person name="Steffenson B.J."/>
            <person name="Salamov A."/>
            <person name="Sun H."/>
            <person name="Lowry S."/>
            <person name="LaButti K."/>
            <person name="Han J."/>
            <person name="Copeland A."/>
            <person name="Lindquist E."/>
            <person name="Barry K."/>
            <person name="Schmutz J."/>
            <person name="Baker S.E."/>
            <person name="Ciuffetti L.M."/>
            <person name="Grigoriev I.V."/>
            <person name="Zhong S."/>
            <person name="Turgeon B.G."/>
        </authorList>
    </citation>
    <scope>NUCLEOTIDE SEQUENCE [LARGE SCALE GENOMIC DNA]</scope>
    <source>
        <strain evidence="3">28A</strain>
    </source>
</reference>
<dbReference type="CDD" id="cd14688">
    <property type="entry name" value="bZIP_YAP"/>
    <property type="match status" value="1"/>
</dbReference>
<dbReference type="AlphaFoldDB" id="R0INJ7"/>
<dbReference type="HOGENOM" id="CLU_066266_1_0_1"/>
<dbReference type="GeneID" id="19401077"/>
<evidence type="ECO:0000313" key="3">
    <source>
        <dbReference type="Proteomes" id="UP000016935"/>
    </source>
</evidence>
<feature type="compositionally biased region" description="Low complexity" evidence="1">
    <location>
        <begin position="1"/>
        <end position="25"/>
    </location>
</feature>
<dbReference type="Proteomes" id="UP000016935">
    <property type="component" value="Unassembled WGS sequence"/>
</dbReference>
<name>R0INJ7_EXST2</name>
<dbReference type="EMBL" id="KB908592">
    <property type="protein sequence ID" value="EOA86540.1"/>
    <property type="molecule type" value="Genomic_DNA"/>
</dbReference>
<organism evidence="2 3">
    <name type="scientific">Exserohilum turcicum (strain 28A)</name>
    <name type="common">Northern leaf blight fungus</name>
    <name type="synonym">Setosphaeria turcica</name>
    <dbReference type="NCBI Taxonomy" id="671987"/>
    <lineage>
        <taxon>Eukaryota</taxon>
        <taxon>Fungi</taxon>
        <taxon>Dikarya</taxon>
        <taxon>Ascomycota</taxon>
        <taxon>Pezizomycotina</taxon>
        <taxon>Dothideomycetes</taxon>
        <taxon>Pleosporomycetidae</taxon>
        <taxon>Pleosporales</taxon>
        <taxon>Pleosporineae</taxon>
        <taxon>Pleosporaceae</taxon>
        <taxon>Exserohilum</taxon>
    </lineage>
</organism>
<reference evidence="2 3" key="1">
    <citation type="journal article" date="2012" name="PLoS Pathog.">
        <title>Diverse lifestyles and strategies of plant pathogenesis encoded in the genomes of eighteen Dothideomycetes fungi.</title>
        <authorList>
            <person name="Ohm R.A."/>
            <person name="Feau N."/>
            <person name="Henrissat B."/>
            <person name="Schoch C.L."/>
            <person name="Horwitz B.A."/>
            <person name="Barry K.W."/>
            <person name="Condon B.J."/>
            <person name="Copeland A.C."/>
            <person name="Dhillon B."/>
            <person name="Glaser F."/>
            <person name="Hesse C.N."/>
            <person name="Kosti I."/>
            <person name="LaButti K."/>
            <person name="Lindquist E.A."/>
            <person name="Lucas S."/>
            <person name="Salamov A.A."/>
            <person name="Bradshaw R.E."/>
            <person name="Ciuffetti L."/>
            <person name="Hamelin R.C."/>
            <person name="Kema G.H.J."/>
            <person name="Lawrence C."/>
            <person name="Scott J.A."/>
            <person name="Spatafora J.W."/>
            <person name="Turgeon B.G."/>
            <person name="de Wit P.J.G.M."/>
            <person name="Zhong S."/>
            <person name="Goodwin S.B."/>
            <person name="Grigoriev I.V."/>
        </authorList>
    </citation>
    <scope>NUCLEOTIDE SEQUENCE [LARGE SCALE GENOMIC DNA]</scope>
    <source>
        <strain evidence="3">28A</strain>
    </source>
</reference>
<feature type="region of interest" description="Disordered" evidence="1">
    <location>
        <begin position="83"/>
        <end position="111"/>
    </location>
</feature>
<protein>
    <recommendedName>
        <fullName evidence="4">BZIP domain-containing protein</fullName>
    </recommendedName>
</protein>
<dbReference type="STRING" id="671987.R0INJ7"/>
<dbReference type="PANTHER" id="PTHR42070:SF1">
    <property type="entry name" value="FILAMENT ASSOCIATED PROTEIN, PUTATIVE (AFU_ORTHOLOGUE AFUA_8G06630)-RELATED"/>
    <property type="match status" value="1"/>
</dbReference>
<accession>R0INJ7</accession>
<proteinExistence type="predicted"/>
<feature type="region of interest" description="Disordered" evidence="1">
    <location>
        <begin position="1"/>
        <end position="57"/>
    </location>
</feature>
<gene>
    <name evidence="2" type="ORF">SETTUDRAFT_170982</name>
</gene>
<dbReference type="PANTHER" id="PTHR42070">
    <property type="entry name" value="FILAMENT ASSOCIATED PROTEIN, PUTATIVE (AFU_ORTHOLOGUE AFUA_8G06630)-RELATED"/>
    <property type="match status" value="1"/>
</dbReference>
<dbReference type="OrthoDB" id="4505928at2759"/>
<dbReference type="RefSeq" id="XP_008025211.1">
    <property type="nucleotide sequence ID" value="XM_008027020.1"/>
</dbReference>
<evidence type="ECO:0000256" key="1">
    <source>
        <dbReference type="SAM" id="MobiDB-lite"/>
    </source>
</evidence>
<dbReference type="Gene3D" id="1.20.5.170">
    <property type="match status" value="1"/>
</dbReference>
<evidence type="ECO:0008006" key="4">
    <source>
        <dbReference type="Google" id="ProtNLM"/>
    </source>
</evidence>
<feature type="compositionally biased region" description="Pro residues" evidence="1">
    <location>
        <begin position="101"/>
        <end position="111"/>
    </location>
</feature>
<evidence type="ECO:0000313" key="2">
    <source>
        <dbReference type="EMBL" id="EOA86540.1"/>
    </source>
</evidence>